<dbReference type="GO" id="GO:0005886">
    <property type="term" value="C:plasma membrane"/>
    <property type="evidence" value="ECO:0007669"/>
    <property type="project" value="UniProtKB-SubCell"/>
</dbReference>
<comment type="subcellular location">
    <subcellularLocation>
        <location evidence="1 14">Cell membrane</location>
        <topology evidence="1 14">Multi-pass membrane protein</topology>
    </subcellularLocation>
</comment>
<dbReference type="InterPro" id="IPR005265">
    <property type="entry name" value="HemJ-like"/>
</dbReference>
<dbReference type="GO" id="GO:0046872">
    <property type="term" value="F:metal ion binding"/>
    <property type="evidence" value="ECO:0007669"/>
    <property type="project" value="UniProtKB-UniRule"/>
</dbReference>
<dbReference type="PANTHER" id="PTHR40255">
    <property type="entry name" value="UPF0093 MEMBRANE PROTEIN SLR1790"/>
    <property type="match status" value="1"/>
</dbReference>
<comment type="function">
    <text evidence="14 15">Catalyzes the oxidation of protoporphyrinogen IX to protoporphyrin IX.</text>
</comment>
<evidence type="ECO:0000256" key="12">
    <source>
        <dbReference type="ARBA" id="ARBA00023136"/>
    </source>
</evidence>
<comment type="subunit">
    <text evidence="14">Homodimer.</text>
</comment>
<accession>A0A1G5FYA9</accession>
<dbReference type="GO" id="GO:0006782">
    <property type="term" value="P:protoporphyrinogen IX biosynthetic process"/>
    <property type="evidence" value="ECO:0007669"/>
    <property type="project" value="UniProtKB-UniRule"/>
</dbReference>
<keyword evidence="6 14" id="KW-0349">Heme</keyword>
<keyword evidence="11 14" id="KW-0408">Iron</keyword>
<evidence type="ECO:0000313" key="16">
    <source>
        <dbReference type="EMBL" id="SCY44256.1"/>
    </source>
</evidence>
<evidence type="ECO:0000313" key="17">
    <source>
        <dbReference type="Proteomes" id="UP000199569"/>
    </source>
</evidence>
<dbReference type="PIRSF" id="PIRSF004638">
    <property type="entry name" value="UCP004638"/>
    <property type="match status" value="1"/>
</dbReference>
<name>A0A1G5FYA9_9HYPH</name>
<keyword evidence="10 14" id="KW-0560">Oxidoreductase</keyword>
<dbReference type="STRING" id="549386.SAMN02927923_01311"/>
<keyword evidence="12 14" id="KW-0472">Membrane</keyword>
<feature type="transmembrane region" description="Helical" evidence="14">
    <location>
        <begin position="6"/>
        <end position="30"/>
    </location>
</feature>
<keyword evidence="9 14" id="KW-1133">Transmembrane helix</keyword>
<keyword evidence="7 14" id="KW-0812">Transmembrane</keyword>
<dbReference type="HAMAP" id="MF_02239">
    <property type="entry name" value="HemJ"/>
    <property type="match status" value="1"/>
</dbReference>
<evidence type="ECO:0000256" key="4">
    <source>
        <dbReference type="ARBA" id="ARBA00017504"/>
    </source>
</evidence>
<evidence type="ECO:0000256" key="9">
    <source>
        <dbReference type="ARBA" id="ARBA00022989"/>
    </source>
</evidence>
<evidence type="ECO:0000256" key="7">
    <source>
        <dbReference type="ARBA" id="ARBA00022692"/>
    </source>
</evidence>
<evidence type="ECO:0000256" key="11">
    <source>
        <dbReference type="ARBA" id="ARBA00023004"/>
    </source>
</evidence>
<keyword evidence="8 14" id="KW-0479">Metal-binding</keyword>
<dbReference type="EC" id="1.3.99.-" evidence="14 15"/>
<dbReference type="Pfam" id="PF03653">
    <property type="entry name" value="UPF0093"/>
    <property type="match status" value="1"/>
</dbReference>
<evidence type="ECO:0000256" key="15">
    <source>
        <dbReference type="PIRNR" id="PIRNR004638"/>
    </source>
</evidence>
<dbReference type="EMBL" id="FMVJ01000004">
    <property type="protein sequence ID" value="SCY44256.1"/>
    <property type="molecule type" value="Genomic_DNA"/>
</dbReference>
<keyword evidence="5 14" id="KW-1003">Cell membrane</keyword>
<feature type="transmembrane region" description="Helical" evidence="14">
    <location>
        <begin position="84"/>
        <end position="100"/>
    </location>
</feature>
<comment type="catalytic activity">
    <reaction evidence="13 14 15">
        <text>protoporphyrinogen IX + 3 A = protoporphyrin IX + 3 AH2</text>
        <dbReference type="Rhea" id="RHEA:62000"/>
        <dbReference type="ChEBI" id="CHEBI:13193"/>
        <dbReference type="ChEBI" id="CHEBI:17499"/>
        <dbReference type="ChEBI" id="CHEBI:57306"/>
        <dbReference type="ChEBI" id="CHEBI:57307"/>
    </reaction>
</comment>
<protein>
    <recommendedName>
        <fullName evidence="4 14">Protoporphyrinogen IX oxidase</fullName>
        <shortName evidence="14">PPO</shortName>
        <ecNumber evidence="14 15">1.3.99.-</ecNumber>
    </recommendedName>
</protein>
<feature type="transmembrane region" description="Helical" evidence="14">
    <location>
        <begin position="51"/>
        <end position="72"/>
    </location>
</feature>
<reference evidence="17" key="1">
    <citation type="submission" date="2016-10" db="EMBL/GenBank/DDBJ databases">
        <authorList>
            <person name="Varghese N."/>
            <person name="Submissions S."/>
        </authorList>
    </citation>
    <scope>NUCLEOTIDE SEQUENCE [LARGE SCALE GENOMIC DNA]</scope>
    <source>
        <strain evidence="17">CGMCC 1.7666</strain>
    </source>
</reference>
<evidence type="ECO:0000256" key="1">
    <source>
        <dbReference type="ARBA" id="ARBA00004651"/>
    </source>
</evidence>
<sequence>MLYLWLKAFHVIAVIAWMAGMLYLPRLFVYHADTPRGSIQSETFKIMERRLLKAIINPAMIVTWVLGLYLLWDGGWYKSGWMHAKIALVLIMSGLHGVYVRRLKDFAADKNTKPAKYYRILNEVPTVLMIGIVILVIVKPF</sequence>
<dbReference type="RefSeq" id="WP_425286939.1">
    <property type="nucleotide sequence ID" value="NZ_FMVJ01000004.1"/>
</dbReference>
<feature type="binding site" description="axial binding residue" evidence="14">
    <location>
        <position position="10"/>
    </location>
    <ligand>
        <name>heme</name>
        <dbReference type="ChEBI" id="CHEBI:30413"/>
    </ligand>
    <ligandPart>
        <name>Fe</name>
        <dbReference type="ChEBI" id="CHEBI:18248"/>
    </ligandPart>
</feature>
<dbReference type="AlphaFoldDB" id="A0A1G5FYA9"/>
<dbReference type="GO" id="GO:0070818">
    <property type="term" value="F:protoporphyrinogen oxidase activity"/>
    <property type="evidence" value="ECO:0007669"/>
    <property type="project" value="UniProtKB-UniRule"/>
</dbReference>
<dbReference type="PANTHER" id="PTHR40255:SF1">
    <property type="entry name" value="PROTOPORPHYRINOGEN IX OXIDASE"/>
    <property type="match status" value="1"/>
</dbReference>
<feature type="binding site" description="axial binding residue" evidence="14">
    <location>
        <position position="85"/>
    </location>
    <ligand>
        <name>heme</name>
        <dbReference type="ChEBI" id="CHEBI:30413"/>
    </ligand>
    <ligandPart>
        <name>Fe</name>
        <dbReference type="ChEBI" id="CHEBI:18248"/>
    </ligandPart>
</feature>
<evidence type="ECO:0000256" key="8">
    <source>
        <dbReference type="ARBA" id="ARBA00022723"/>
    </source>
</evidence>
<comment type="cofactor">
    <cofactor evidence="14 15">
        <name>heme b</name>
        <dbReference type="ChEBI" id="CHEBI:60344"/>
    </cofactor>
    <text evidence="14 15">Binds 1 heme b (iron(II)-protoporphyrin IX) group per subunit.</text>
</comment>
<evidence type="ECO:0000256" key="2">
    <source>
        <dbReference type="ARBA" id="ARBA00005073"/>
    </source>
</evidence>
<comment type="similarity">
    <text evidence="3 14 15">Belongs to the HemJ family.</text>
</comment>
<evidence type="ECO:0000256" key="3">
    <source>
        <dbReference type="ARBA" id="ARBA00006501"/>
    </source>
</evidence>
<dbReference type="Proteomes" id="UP000199569">
    <property type="component" value="Unassembled WGS sequence"/>
</dbReference>
<evidence type="ECO:0000256" key="14">
    <source>
        <dbReference type="HAMAP-Rule" id="MF_02239"/>
    </source>
</evidence>
<feature type="transmembrane region" description="Helical" evidence="14">
    <location>
        <begin position="120"/>
        <end position="138"/>
    </location>
</feature>
<evidence type="ECO:0000256" key="5">
    <source>
        <dbReference type="ARBA" id="ARBA00022475"/>
    </source>
</evidence>
<gene>
    <name evidence="16" type="ORF">SAMN02927923_01311</name>
</gene>
<dbReference type="UniPathway" id="UPA00251">
    <property type="reaction ID" value="UER00324"/>
</dbReference>
<organism evidence="16 17">
    <name type="scientific">Microvirga guangxiensis</name>
    <dbReference type="NCBI Taxonomy" id="549386"/>
    <lineage>
        <taxon>Bacteria</taxon>
        <taxon>Pseudomonadati</taxon>
        <taxon>Pseudomonadota</taxon>
        <taxon>Alphaproteobacteria</taxon>
        <taxon>Hyphomicrobiales</taxon>
        <taxon>Methylobacteriaceae</taxon>
        <taxon>Microvirga</taxon>
    </lineage>
</organism>
<comment type="pathway">
    <text evidence="2 14 15">Porphyrin-containing compound metabolism; protoporphyrin-IX biosynthesis; protoporphyrin-IX from protoporphyrinogen-IX: step 1/1.</text>
</comment>
<keyword evidence="17" id="KW-1185">Reference proteome</keyword>
<evidence type="ECO:0000256" key="13">
    <source>
        <dbReference type="ARBA" id="ARBA00048390"/>
    </source>
</evidence>
<evidence type="ECO:0000256" key="10">
    <source>
        <dbReference type="ARBA" id="ARBA00023002"/>
    </source>
</evidence>
<evidence type="ECO:0000256" key="6">
    <source>
        <dbReference type="ARBA" id="ARBA00022617"/>
    </source>
</evidence>
<dbReference type="NCBIfam" id="TIGR00701">
    <property type="entry name" value="protoporphyrinogen oxidase HemJ"/>
    <property type="match status" value="1"/>
</dbReference>
<proteinExistence type="inferred from homology"/>